<proteinExistence type="predicted"/>
<dbReference type="RefSeq" id="WP_137100074.1">
    <property type="nucleotide sequence ID" value="NZ_CP039865.1"/>
</dbReference>
<accession>A0A4D7QL57</accession>
<dbReference type="EMBL" id="CP039865">
    <property type="protein sequence ID" value="QCK86743.1"/>
    <property type="molecule type" value="Genomic_DNA"/>
</dbReference>
<evidence type="ECO:0000313" key="2">
    <source>
        <dbReference type="Proteomes" id="UP000298588"/>
    </source>
</evidence>
<gene>
    <name evidence="1" type="ORF">E8L99_13740</name>
</gene>
<organism evidence="1 2">
    <name type="scientific">Phreatobacter aquaticus</name>
    <dbReference type="NCBI Taxonomy" id="2570229"/>
    <lineage>
        <taxon>Bacteria</taxon>
        <taxon>Pseudomonadati</taxon>
        <taxon>Pseudomonadota</taxon>
        <taxon>Alphaproteobacteria</taxon>
        <taxon>Hyphomicrobiales</taxon>
        <taxon>Phreatobacteraceae</taxon>
        <taxon>Phreatobacter</taxon>
    </lineage>
</organism>
<reference evidence="1 2" key="1">
    <citation type="submission" date="2019-04" db="EMBL/GenBank/DDBJ databases">
        <title>Phreatobacter aquaticus sp. nov.</title>
        <authorList>
            <person name="Choi A."/>
            <person name="Baek K."/>
        </authorList>
    </citation>
    <scope>NUCLEOTIDE SEQUENCE [LARGE SCALE GENOMIC DNA]</scope>
    <source>
        <strain evidence="1 2">NMCR1094</strain>
    </source>
</reference>
<keyword evidence="2" id="KW-1185">Reference proteome</keyword>
<evidence type="ECO:0000313" key="1">
    <source>
        <dbReference type="EMBL" id="QCK86743.1"/>
    </source>
</evidence>
<dbReference type="Proteomes" id="UP000298588">
    <property type="component" value="Chromosome"/>
</dbReference>
<sequence length="104" mass="11896">MTAMKARAASEFDFVEAPPEQPRDRWGVIMTKPDVATRAEAVVEARVTMFRDRSRFFVTYRTGDEQILSSAQFVAFILELKRSGRFTFDRRKQQAAPKPIPTPA</sequence>
<protein>
    <submittedName>
        <fullName evidence="1">Uncharacterized protein</fullName>
    </submittedName>
</protein>
<dbReference type="OrthoDB" id="8480314at2"/>
<dbReference type="AlphaFoldDB" id="A0A4D7QL57"/>
<dbReference type="KEGG" id="paqt:E8L99_13740"/>
<name>A0A4D7QL57_9HYPH</name>